<dbReference type="Proteomes" id="UP000629468">
    <property type="component" value="Unassembled WGS sequence"/>
</dbReference>
<feature type="transmembrane region" description="Helical" evidence="1">
    <location>
        <begin position="12"/>
        <end position="33"/>
    </location>
</feature>
<evidence type="ECO:0008006" key="4">
    <source>
        <dbReference type="Google" id="ProtNLM"/>
    </source>
</evidence>
<organism evidence="2 3">
    <name type="scientific">Agaricus bisporus var. burnettii</name>
    <dbReference type="NCBI Taxonomy" id="192524"/>
    <lineage>
        <taxon>Eukaryota</taxon>
        <taxon>Fungi</taxon>
        <taxon>Dikarya</taxon>
        <taxon>Basidiomycota</taxon>
        <taxon>Agaricomycotina</taxon>
        <taxon>Agaricomycetes</taxon>
        <taxon>Agaricomycetidae</taxon>
        <taxon>Agaricales</taxon>
        <taxon>Agaricineae</taxon>
        <taxon>Agaricaceae</taxon>
        <taxon>Agaricus</taxon>
    </lineage>
</organism>
<keyword evidence="1" id="KW-0812">Transmembrane</keyword>
<dbReference type="Gene3D" id="1.20.120.1630">
    <property type="match status" value="1"/>
</dbReference>
<gene>
    <name evidence="2" type="ORF">Agabi119p4_5583</name>
</gene>
<dbReference type="InterPro" id="IPR010721">
    <property type="entry name" value="UstE-like"/>
</dbReference>
<comment type="caution">
    <text evidence="2">The sequence shown here is derived from an EMBL/GenBank/DDBJ whole genome shotgun (WGS) entry which is preliminary data.</text>
</comment>
<dbReference type="PANTHER" id="PTHR32251:SF23">
    <property type="entry name" value="3-OXO-5-ALPHA-STEROID 4-DEHYDROGENASE (DUF1295)"/>
    <property type="match status" value="1"/>
</dbReference>
<reference evidence="2 3" key="1">
    <citation type="journal article" name="Sci. Rep.">
        <title>Telomere-to-telomere assembled and centromere annotated genomes of the two main subspecies of the button mushroom Agaricus bisporus reveal especially polymorphic chromosome ends.</title>
        <authorList>
            <person name="Sonnenberg A.S.M."/>
            <person name="Sedaghat-Telgerd N."/>
            <person name="Lavrijssen B."/>
            <person name="Ohm R.A."/>
            <person name="Hendrickx P.M."/>
            <person name="Scholtmeijer K."/>
            <person name="Baars J.J.P."/>
            <person name="van Peer A."/>
        </authorList>
    </citation>
    <scope>NUCLEOTIDE SEQUENCE [LARGE SCALE GENOMIC DNA]</scope>
    <source>
        <strain evidence="2 3">H119_p4</strain>
    </source>
</reference>
<feature type="transmembrane region" description="Helical" evidence="1">
    <location>
        <begin position="40"/>
        <end position="58"/>
    </location>
</feature>
<dbReference type="AlphaFoldDB" id="A0A8H7F1X7"/>
<dbReference type="PANTHER" id="PTHR32251">
    <property type="entry name" value="3-OXO-5-ALPHA-STEROID 4-DEHYDROGENASE"/>
    <property type="match status" value="1"/>
</dbReference>
<name>A0A8H7F1X7_AGABI</name>
<accession>A0A8H7F1X7</accession>
<sequence>MTFLSVPPAFDWPFQFCAAVTVVCYVASVVTANVSQVDRLWTFLPTIYTAYYALLPLWPTHQPFFLVPYAPKSLGHAVLKDYSPRAVLMLALSVIWMCRLSYNTYRRGLFNLKDEDYRWAILRSQLPAWLFQLTNITFIAAIQNFLLLLLGMPAFTAAALQPHTDLSLSDYALAITALTILGLEFVADNQQYAFQTYKHAYLAHVKGNKGEPYDEKKQWLLARLDWTPSDARRGFVTKGLWRYSRHPNFACEQTFWWIMTLFPLASSSPPSLPSFPSLQILANSELRTAALMGFFRQAGLVLLPALALSTLFISSTLYTEAITRKKYQVAYAAYQKRVGMFLPIKAAVTGLFCDKHTDKLIWGEFYGSKASKSE</sequence>
<evidence type="ECO:0000256" key="1">
    <source>
        <dbReference type="SAM" id="Phobius"/>
    </source>
</evidence>
<dbReference type="Pfam" id="PF06966">
    <property type="entry name" value="DUF1295"/>
    <property type="match status" value="1"/>
</dbReference>
<feature type="transmembrane region" description="Helical" evidence="1">
    <location>
        <begin position="126"/>
        <end position="151"/>
    </location>
</feature>
<feature type="transmembrane region" description="Helical" evidence="1">
    <location>
        <begin position="86"/>
        <end position="105"/>
    </location>
</feature>
<feature type="transmembrane region" description="Helical" evidence="1">
    <location>
        <begin position="295"/>
        <end position="318"/>
    </location>
</feature>
<evidence type="ECO:0000313" key="2">
    <source>
        <dbReference type="EMBL" id="KAF7773416.1"/>
    </source>
</evidence>
<keyword evidence="1" id="KW-1133">Transmembrane helix</keyword>
<keyword evidence="1" id="KW-0472">Membrane</keyword>
<dbReference type="EMBL" id="JABXXO010000007">
    <property type="protein sequence ID" value="KAF7773416.1"/>
    <property type="molecule type" value="Genomic_DNA"/>
</dbReference>
<proteinExistence type="predicted"/>
<evidence type="ECO:0000313" key="3">
    <source>
        <dbReference type="Proteomes" id="UP000629468"/>
    </source>
</evidence>
<dbReference type="GO" id="GO:0016020">
    <property type="term" value="C:membrane"/>
    <property type="evidence" value="ECO:0007669"/>
    <property type="project" value="TreeGrafter"/>
</dbReference>
<protein>
    <recommendedName>
        <fullName evidence="4">DUF1295-domain-containing protein</fullName>
    </recommendedName>
</protein>